<dbReference type="Gene3D" id="2.120.10.30">
    <property type="entry name" value="TolB, C-terminal domain"/>
    <property type="match status" value="1"/>
</dbReference>
<feature type="chain" id="PRO_5030615336" description="Fibronectin type-III domain-containing protein" evidence="1">
    <location>
        <begin position="24"/>
        <end position="762"/>
    </location>
</feature>
<keyword evidence="1" id="KW-0732">Signal</keyword>
<name>A0A7Y9NN89_9BACT</name>
<dbReference type="InterPro" id="IPR036116">
    <property type="entry name" value="FN3_sf"/>
</dbReference>
<reference evidence="2 3" key="1">
    <citation type="submission" date="2020-07" db="EMBL/GenBank/DDBJ databases">
        <title>Genomic Encyclopedia of Type Strains, Phase IV (KMG-V): Genome sequencing to study the core and pangenomes of soil and plant-associated prokaryotes.</title>
        <authorList>
            <person name="Whitman W."/>
        </authorList>
    </citation>
    <scope>NUCLEOTIDE SEQUENCE [LARGE SCALE GENOMIC DNA]</scope>
    <source>
        <strain evidence="2 3">M8UP30</strain>
    </source>
</reference>
<dbReference type="SUPFAM" id="SSF101898">
    <property type="entry name" value="NHL repeat"/>
    <property type="match status" value="1"/>
</dbReference>
<dbReference type="SUPFAM" id="SSF49265">
    <property type="entry name" value="Fibronectin type III"/>
    <property type="match status" value="1"/>
</dbReference>
<accession>A0A7Y9NN89</accession>
<evidence type="ECO:0008006" key="4">
    <source>
        <dbReference type="Google" id="ProtNLM"/>
    </source>
</evidence>
<evidence type="ECO:0000313" key="2">
    <source>
        <dbReference type="EMBL" id="NYF52372.1"/>
    </source>
</evidence>
<feature type="signal peptide" evidence="1">
    <location>
        <begin position="1"/>
        <end position="23"/>
    </location>
</feature>
<dbReference type="Proteomes" id="UP000534186">
    <property type="component" value="Unassembled WGS sequence"/>
</dbReference>
<sequence>MMRRVLVTGLVVGSSLLSGWASAQGTKLWSVERYDEMEKGNAEGVSIRSDGRLEAGPASSLVYESGKSYAWALASDAAGNGYVGLGGTAAGSALVMKVTPEGAATQIFAGKELAVQALRVAADGSVLAATSPDGKVYRIPGGGGAAVVVFDPAMTEEKPKYLWDLAVGKGGEVYVAAGAPAVVYRVPAGGGKAEVLFKTADQHIRCLLLAPDGTLWAGSDGSGVVYRFATGTVGAKPFAAYAAGRREITALAMDAAGDVYAAGVGTKGHSTLPPLPVTGGVGVTITFVQPGSSTAAGSNTLVPDGSEIYRIAADGAPQKLLTLKDDVVYALAVRNGSLLAATGNRGRVYRIDVGKIDAGKTDAGRLDASGSGRFSDVAHLEASQGMAFAAVKDGLLIATSNSGKVFRLGDAVAPATYTSDVFDAQSFSQWGRAEVRAGSAAGFDLFVRSGNVESPVMGWSEWARVGRDGSFAVPPGRFVQWKAVLRSGGSVDAVGLNYLQRNLAPVVDEVVVQPGARVTPVTPVAANATVQVAFPAAAGATPAVSFSTDSNAAPLMAQKDKTAVTVRWMAHDDNGDDLMFAVWYRGVGEANWRLLKDKISERVYSFDSALLPDGRYEVKVVASDAPVHTDAEALTGERASEVFVVDTTPPVPGVLTAEVVVRGITKSGAGKANEYSWVRIHAALEARDATSPIAHAEYSIDAGPWQYLEPKGKVSDSMTEVYDFTVEAPEATDAAQDAKEHVLAVRVYDRYENVVAVKAVVR</sequence>
<gene>
    <name evidence="2" type="ORF">HDF12_002771</name>
</gene>
<proteinExistence type="predicted"/>
<comment type="caution">
    <text evidence="2">The sequence shown here is derived from an EMBL/GenBank/DDBJ whole genome shotgun (WGS) entry which is preliminary data.</text>
</comment>
<dbReference type="CDD" id="cd00063">
    <property type="entry name" value="FN3"/>
    <property type="match status" value="1"/>
</dbReference>
<dbReference type="InterPro" id="IPR011042">
    <property type="entry name" value="6-blade_b-propeller_TolB-like"/>
</dbReference>
<dbReference type="AlphaFoldDB" id="A0A7Y9NN89"/>
<organism evidence="2 3">
    <name type="scientific">Tunturiibacter lichenicola</name>
    <dbReference type="NCBI Taxonomy" id="2051959"/>
    <lineage>
        <taxon>Bacteria</taxon>
        <taxon>Pseudomonadati</taxon>
        <taxon>Acidobacteriota</taxon>
        <taxon>Terriglobia</taxon>
        <taxon>Terriglobales</taxon>
        <taxon>Acidobacteriaceae</taxon>
        <taxon>Tunturiibacter</taxon>
    </lineage>
</organism>
<dbReference type="EMBL" id="JACCCV010000002">
    <property type="protein sequence ID" value="NYF52372.1"/>
    <property type="molecule type" value="Genomic_DNA"/>
</dbReference>
<dbReference type="InterPro" id="IPR003961">
    <property type="entry name" value="FN3_dom"/>
</dbReference>
<evidence type="ECO:0000256" key="1">
    <source>
        <dbReference type="SAM" id="SignalP"/>
    </source>
</evidence>
<evidence type="ECO:0000313" key="3">
    <source>
        <dbReference type="Proteomes" id="UP000534186"/>
    </source>
</evidence>
<protein>
    <recommendedName>
        <fullName evidence="4">Fibronectin type-III domain-containing protein</fullName>
    </recommendedName>
</protein>